<accession>A0A830FF69</accession>
<name>A0A830FF69_9EURY</name>
<protein>
    <recommendedName>
        <fullName evidence="2">DUF8030 domain-containing protein</fullName>
    </recommendedName>
</protein>
<dbReference type="Pfam" id="PF26073">
    <property type="entry name" value="DUF8030"/>
    <property type="match status" value="1"/>
</dbReference>
<reference evidence="3 4" key="1">
    <citation type="journal article" date="2019" name="Int. J. Syst. Evol. Microbiol.">
        <title>The Global Catalogue of Microorganisms (GCM) 10K type strain sequencing project: providing services to taxonomists for standard genome sequencing and annotation.</title>
        <authorList>
            <consortium name="The Broad Institute Genomics Platform"/>
            <consortium name="The Broad Institute Genome Sequencing Center for Infectious Disease"/>
            <person name="Wu L."/>
            <person name="Ma J."/>
        </authorList>
    </citation>
    <scope>NUCLEOTIDE SEQUENCE [LARGE SCALE GENOMIC DNA]</scope>
    <source>
        <strain evidence="3 4">JCM 19585</strain>
    </source>
</reference>
<feature type="domain" description="DUF8030" evidence="2">
    <location>
        <begin position="48"/>
        <end position="138"/>
    </location>
</feature>
<keyword evidence="4" id="KW-1185">Reference proteome</keyword>
<comment type="caution">
    <text evidence="3">The sequence shown here is derived from an EMBL/GenBank/DDBJ whole genome shotgun (WGS) entry which is preliminary data.</text>
</comment>
<dbReference type="InterPro" id="IPR058343">
    <property type="entry name" value="DUF8030"/>
</dbReference>
<dbReference type="Proteomes" id="UP000628840">
    <property type="component" value="Unassembled WGS sequence"/>
</dbReference>
<evidence type="ECO:0000256" key="1">
    <source>
        <dbReference type="SAM" id="MobiDB-lite"/>
    </source>
</evidence>
<dbReference type="AlphaFoldDB" id="A0A830FF69"/>
<gene>
    <name evidence="3" type="ORF">GCM10009037_25590</name>
</gene>
<feature type="region of interest" description="Disordered" evidence="1">
    <location>
        <begin position="1"/>
        <end position="25"/>
    </location>
</feature>
<evidence type="ECO:0000313" key="4">
    <source>
        <dbReference type="Proteomes" id="UP000628840"/>
    </source>
</evidence>
<organism evidence="3 4">
    <name type="scientific">Halarchaeum grantii</name>
    <dbReference type="NCBI Taxonomy" id="1193105"/>
    <lineage>
        <taxon>Archaea</taxon>
        <taxon>Methanobacteriati</taxon>
        <taxon>Methanobacteriota</taxon>
        <taxon>Stenosarchaea group</taxon>
        <taxon>Halobacteria</taxon>
        <taxon>Halobacteriales</taxon>
        <taxon>Halobacteriaceae</taxon>
    </lineage>
</organism>
<sequence length="140" mass="16400">MSEHDQRHGTRRRDAELETEQRPRTPLQLHVPNDVGEFAIRRFVEGITSTLKQSPVGVEYTSTTLLGVTRTQYIAQDSGTMFQKRLYNPRLGWREESVRQLTVQDELVARLTLDRPVEDGQWARRRDCCRIRPVGVLRRR</sequence>
<evidence type="ECO:0000313" key="3">
    <source>
        <dbReference type="EMBL" id="GGL40733.1"/>
    </source>
</evidence>
<proteinExistence type="predicted"/>
<dbReference type="OrthoDB" id="217673at2157"/>
<feature type="compositionally biased region" description="Basic and acidic residues" evidence="1">
    <location>
        <begin position="1"/>
        <end position="23"/>
    </location>
</feature>
<dbReference type="EMBL" id="BMPF01000004">
    <property type="protein sequence ID" value="GGL40733.1"/>
    <property type="molecule type" value="Genomic_DNA"/>
</dbReference>
<evidence type="ECO:0000259" key="2">
    <source>
        <dbReference type="Pfam" id="PF26073"/>
    </source>
</evidence>